<keyword evidence="6" id="KW-0472">Membrane</keyword>
<dbReference type="PANTHER" id="PTHR43512">
    <property type="entry name" value="TRANSLATION FACTOR GUF1-RELATED"/>
    <property type="match status" value="1"/>
</dbReference>
<evidence type="ECO:0000259" key="7">
    <source>
        <dbReference type="PROSITE" id="PS51722"/>
    </source>
</evidence>
<dbReference type="Gene3D" id="3.40.50.300">
    <property type="entry name" value="P-loop containing nucleotide triphosphate hydrolases"/>
    <property type="match status" value="1"/>
</dbReference>
<dbReference type="Gene3D" id="3.30.70.2570">
    <property type="entry name" value="Elongation factor 4, C-terminal domain"/>
    <property type="match status" value="1"/>
</dbReference>
<dbReference type="Gene3D" id="2.40.30.10">
    <property type="entry name" value="Translation factors"/>
    <property type="match status" value="1"/>
</dbReference>
<protein>
    <recommendedName>
        <fullName evidence="6">Elongation factor 4</fullName>
        <shortName evidence="6">EF-4</shortName>
        <ecNumber evidence="6">3.6.5.n1</ecNumber>
    </recommendedName>
    <alternativeName>
        <fullName evidence="6">Ribosomal back-translocase LepA</fullName>
    </alternativeName>
</protein>
<dbReference type="InterPro" id="IPR006297">
    <property type="entry name" value="EF-4"/>
</dbReference>
<feature type="binding site" evidence="6">
    <location>
        <begin position="14"/>
        <end position="19"/>
    </location>
    <ligand>
        <name>GTP</name>
        <dbReference type="ChEBI" id="CHEBI:37565"/>
    </ligand>
</feature>
<feature type="domain" description="Tr-type G" evidence="7">
    <location>
        <begin position="2"/>
        <end position="183"/>
    </location>
</feature>
<feature type="binding site" evidence="6">
    <location>
        <begin position="130"/>
        <end position="133"/>
    </location>
    <ligand>
        <name>GTP</name>
        <dbReference type="ChEBI" id="CHEBI:37565"/>
    </ligand>
</feature>
<dbReference type="InterPro" id="IPR009000">
    <property type="entry name" value="Transl_B-barrel_sf"/>
</dbReference>
<dbReference type="GO" id="GO:0003746">
    <property type="term" value="F:translation elongation factor activity"/>
    <property type="evidence" value="ECO:0007669"/>
    <property type="project" value="UniProtKB-KW"/>
</dbReference>
<keyword evidence="9" id="KW-1185">Reference proteome</keyword>
<keyword evidence="5 6" id="KW-0342">GTP-binding</keyword>
<dbReference type="PRINTS" id="PR00315">
    <property type="entry name" value="ELONGATNFCT"/>
</dbReference>
<gene>
    <name evidence="6 8" type="primary">lepA</name>
    <name evidence="8" type="ORF">ABS768_11565</name>
</gene>
<dbReference type="InterPro" id="IPR035654">
    <property type="entry name" value="LepA_IV"/>
</dbReference>
<dbReference type="PANTHER" id="PTHR43512:SF4">
    <property type="entry name" value="TRANSLATION FACTOR GUF1 HOMOLOG, CHLOROPLASTIC"/>
    <property type="match status" value="1"/>
</dbReference>
<dbReference type="EMBL" id="JBELQB010000008">
    <property type="protein sequence ID" value="MFL9838140.1"/>
    <property type="molecule type" value="Genomic_DNA"/>
</dbReference>
<keyword evidence="4 6" id="KW-0648">Protein biosynthesis</keyword>
<dbReference type="SUPFAM" id="SSF50447">
    <property type="entry name" value="Translation proteins"/>
    <property type="match status" value="1"/>
</dbReference>
<sequence length="598" mass="66906">MKNIRNFCIIAHIDHGKSTLADRLLDATQTVTAREQQAQLLDNMDLERERGITIKSHAIQMDYMHNGEKYTLNLIDTPGHVDFSYEVSRSIAACEGALLIVDAAQSIQAQTISNLYLALENDLEIIPVLNKIDLPSANPEEVSDDIVDLLGCRLEDIIPASGKTGLGVDKILEAIIERIPAPKGDPEEPLQALIFDSVYNPFRGIEVIFRVINGSITKGQKVKFMATGKEYFADEIGTLKLNQVPKQEIKTGDVGYLISGIKEAREVKVGDTITDAKTPTQNMIAGFENVKPMVFAGIYPVDTEDYEELRNSMEKLQLNDASLVFAPESSAALGFGFRCGFLGMLHMEIIQERLEREFDMTVITTVPNVSYHAYTKKEPENALIVNNPSDLPEPSKLDRVEEPYIKATIITKSDFVGNVMSLCIEKRGLITNQTYLTTERVELTFDMPLAEIVFDFYDRLKTVSKGYASFDYHPIGMRASKLVRLDVLLNAQPVDALSALIHEDNAYNIGKKMCEKLKELIPRQQFDIPIQAAIGVKVISRETVKALRKDVTAKCYGGDISRKRKLLEKQKKGKKRMRQVGNVEIPQEAFMAVLKLND</sequence>
<dbReference type="Proteomes" id="UP001629059">
    <property type="component" value="Unassembled WGS sequence"/>
</dbReference>
<comment type="subcellular location">
    <subcellularLocation>
        <location evidence="6">Cell membrane</location>
        <topology evidence="6">Peripheral membrane protein</topology>
        <orientation evidence="6">Cytoplasmic side</orientation>
    </subcellularLocation>
</comment>
<dbReference type="Gene3D" id="3.30.70.870">
    <property type="entry name" value="Elongation Factor G (Translational Gtpase), domain 3"/>
    <property type="match status" value="1"/>
</dbReference>
<accession>A0ABW8YFY9</accession>
<name>A0ABW8YFY9_9FLAO</name>
<comment type="catalytic activity">
    <reaction evidence="6">
        <text>GTP + H2O = GDP + phosphate + H(+)</text>
        <dbReference type="Rhea" id="RHEA:19669"/>
        <dbReference type="ChEBI" id="CHEBI:15377"/>
        <dbReference type="ChEBI" id="CHEBI:15378"/>
        <dbReference type="ChEBI" id="CHEBI:37565"/>
        <dbReference type="ChEBI" id="CHEBI:43474"/>
        <dbReference type="ChEBI" id="CHEBI:58189"/>
        <dbReference type="EC" id="3.6.5.n1"/>
    </reaction>
</comment>
<dbReference type="CDD" id="cd16260">
    <property type="entry name" value="EF4_III"/>
    <property type="match status" value="1"/>
</dbReference>
<dbReference type="Gene3D" id="3.30.70.240">
    <property type="match status" value="1"/>
</dbReference>
<dbReference type="CDD" id="cd01890">
    <property type="entry name" value="LepA"/>
    <property type="match status" value="1"/>
</dbReference>
<dbReference type="InterPro" id="IPR035647">
    <property type="entry name" value="EFG_III/V"/>
</dbReference>
<comment type="caution">
    <text evidence="8">The sequence shown here is derived from an EMBL/GenBank/DDBJ whole genome shotgun (WGS) entry which is preliminary data.</text>
</comment>
<comment type="similarity">
    <text evidence="1 6">Belongs to the TRAFAC class translation factor GTPase superfamily. Classic translation factor GTPase family. LepA subfamily.</text>
</comment>
<keyword evidence="6" id="KW-1003">Cell membrane</keyword>
<dbReference type="GO" id="GO:0016787">
    <property type="term" value="F:hydrolase activity"/>
    <property type="evidence" value="ECO:0007669"/>
    <property type="project" value="UniProtKB-KW"/>
</dbReference>
<proteinExistence type="inferred from homology"/>
<evidence type="ECO:0000313" key="8">
    <source>
        <dbReference type="EMBL" id="MFL9838140.1"/>
    </source>
</evidence>
<dbReference type="CDD" id="cd03699">
    <property type="entry name" value="EF4_II"/>
    <property type="match status" value="1"/>
</dbReference>
<dbReference type="InterPro" id="IPR000795">
    <property type="entry name" value="T_Tr_GTP-bd_dom"/>
</dbReference>
<dbReference type="RefSeq" id="WP_408075119.1">
    <property type="nucleotide sequence ID" value="NZ_JBELQB010000008.1"/>
</dbReference>
<dbReference type="EC" id="3.6.5.n1" evidence="6"/>
<evidence type="ECO:0000256" key="6">
    <source>
        <dbReference type="HAMAP-Rule" id="MF_00071"/>
    </source>
</evidence>
<dbReference type="NCBIfam" id="TIGR01393">
    <property type="entry name" value="lepA"/>
    <property type="match status" value="1"/>
</dbReference>
<dbReference type="Pfam" id="PF00009">
    <property type="entry name" value="GTP_EFTU"/>
    <property type="match status" value="1"/>
</dbReference>
<dbReference type="HAMAP" id="MF_00071">
    <property type="entry name" value="LepA"/>
    <property type="match status" value="1"/>
</dbReference>
<evidence type="ECO:0000256" key="4">
    <source>
        <dbReference type="ARBA" id="ARBA00022917"/>
    </source>
</evidence>
<reference evidence="8 9" key="1">
    <citation type="submission" date="2024-06" db="EMBL/GenBank/DDBJ databases">
        <authorList>
            <person name="Kaempfer P."/>
            <person name="Viver T."/>
        </authorList>
    </citation>
    <scope>NUCLEOTIDE SEQUENCE [LARGE SCALE GENOMIC DNA]</scope>
    <source>
        <strain evidence="8 9">ST-75</strain>
    </source>
</reference>
<dbReference type="Pfam" id="PF03144">
    <property type="entry name" value="GTP_EFTU_D2"/>
    <property type="match status" value="1"/>
</dbReference>
<dbReference type="InterPro" id="IPR000640">
    <property type="entry name" value="EFG_V-like"/>
</dbReference>
<dbReference type="SUPFAM" id="SSF52540">
    <property type="entry name" value="P-loop containing nucleoside triphosphate hydrolases"/>
    <property type="match status" value="1"/>
</dbReference>
<comment type="function">
    <text evidence="6">Required for accurate and efficient protein synthesis under certain stress conditions. May act as a fidelity factor of the translation reaction, by catalyzing a one-codon backward translocation of tRNAs on improperly translocated ribosomes. Back-translocation proceeds from a post-translocation (POST) complex to a pre-translocation (PRE) complex, thus giving elongation factor G a second chance to translocate the tRNAs correctly. Binds to ribosomes in a GTP-dependent manner.</text>
</comment>
<dbReference type="InterPro" id="IPR004161">
    <property type="entry name" value="EFTu-like_2"/>
</dbReference>
<dbReference type="InterPro" id="IPR013842">
    <property type="entry name" value="LepA_CTD"/>
</dbReference>
<keyword evidence="8" id="KW-0251">Elongation factor</keyword>
<dbReference type="InterPro" id="IPR027417">
    <property type="entry name" value="P-loop_NTPase"/>
</dbReference>
<dbReference type="Pfam" id="PF00679">
    <property type="entry name" value="EFG_C"/>
    <property type="match status" value="1"/>
</dbReference>
<dbReference type="CDD" id="cd03709">
    <property type="entry name" value="lepA_C"/>
    <property type="match status" value="1"/>
</dbReference>
<keyword evidence="2 6" id="KW-0547">Nucleotide-binding</keyword>
<keyword evidence="3 6" id="KW-0378">Hydrolase</keyword>
<dbReference type="InterPro" id="IPR005225">
    <property type="entry name" value="Small_GTP-bd"/>
</dbReference>
<evidence type="ECO:0000313" key="9">
    <source>
        <dbReference type="Proteomes" id="UP001629059"/>
    </source>
</evidence>
<dbReference type="NCBIfam" id="TIGR00231">
    <property type="entry name" value="small_GTP"/>
    <property type="match status" value="1"/>
</dbReference>
<dbReference type="SUPFAM" id="SSF54980">
    <property type="entry name" value="EF-G C-terminal domain-like"/>
    <property type="match status" value="2"/>
</dbReference>
<organism evidence="8 9">
    <name type="scientific">Flavobacterium rhizophilum</name>
    <dbReference type="NCBI Taxonomy" id="3163296"/>
    <lineage>
        <taxon>Bacteria</taxon>
        <taxon>Pseudomonadati</taxon>
        <taxon>Bacteroidota</taxon>
        <taxon>Flavobacteriia</taxon>
        <taxon>Flavobacteriales</taxon>
        <taxon>Flavobacteriaceae</taxon>
        <taxon>Flavobacterium</taxon>
    </lineage>
</organism>
<evidence type="ECO:0000256" key="3">
    <source>
        <dbReference type="ARBA" id="ARBA00022801"/>
    </source>
</evidence>
<evidence type="ECO:0000256" key="5">
    <source>
        <dbReference type="ARBA" id="ARBA00023134"/>
    </source>
</evidence>
<dbReference type="Pfam" id="PF06421">
    <property type="entry name" value="LepA_C"/>
    <property type="match status" value="1"/>
</dbReference>
<evidence type="ECO:0000256" key="2">
    <source>
        <dbReference type="ARBA" id="ARBA00022741"/>
    </source>
</evidence>
<evidence type="ECO:0000256" key="1">
    <source>
        <dbReference type="ARBA" id="ARBA00005454"/>
    </source>
</evidence>
<dbReference type="PROSITE" id="PS51722">
    <property type="entry name" value="G_TR_2"/>
    <property type="match status" value="1"/>
</dbReference>
<dbReference type="InterPro" id="IPR038363">
    <property type="entry name" value="LepA_C_sf"/>
</dbReference>